<evidence type="ECO:0000313" key="2">
    <source>
        <dbReference type="Proteomes" id="UP000095767"/>
    </source>
</evidence>
<gene>
    <name evidence="1" type="ORF">BAE44_0006765</name>
</gene>
<comment type="caution">
    <text evidence="1">The sequence shown here is derived from an EMBL/GenBank/DDBJ whole genome shotgun (WGS) entry which is preliminary data.</text>
</comment>
<dbReference type="Proteomes" id="UP000095767">
    <property type="component" value="Unassembled WGS sequence"/>
</dbReference>
<sequence length="72" mass="8124">MNKIIIICLIQVDNTNHNGKPSSRKRRHRRIKQDALIVAHTKSTATLVRLTASRVAMAKHLQPKAMKPSQSN</sequence>
<keyword evidence="2" id="KW-1185">Reference proteome</keyword>
<evidence type="ECO:0000313" key="1">
    <source>
        <dbReference type="EMBL" id="OEL32217.1"/>
    </source>
</evidence>
<dbReference type="EMBL" id="LWDX02021782">
    <property type="protein sequence ID" value="OEL32217.1"/>
    <property type="molecule type" value="Genomic_DNA"/>
</dbReference>
<protein>
    <submittedName>
        <fullName evidence="1">Uncharacterized protein</fullName>
    </submittedName>
</protein>
<reference evidence="1 2" key="1">
    <citation type="submission" date="2016-09" db="EMBL/GenBank/DDBJ databases">
        <title>The draft genome of Dichanthelium oligosanthes: A C3 panicoid grass species.</title>
        <authorList>
            <person name="Studer A.J."/>
            <person name="Schnable J.C."/>
            <person name="Brutnell T.P."/>
        </authorList>
    </citation>
    <scope>NUCLEOTIDE SEQUENCE [LARGE SCALE GENOMIC DNA]</scope>
    <source>
        <strain evidence="2">cv. Kellogg 1175</strain>
        <tissue evidence="1">Leaf</tissue>
    </source>
</reference>
<organism evidence="1 2">
    <name type="scientific">Dichanthelium oligosanthes</name>
    <dbReference type="NCBI Taxonomy" id="888268"/>
    <lineage>
        <taxon>Eukaryota</taxon>
        <taxon>Viridiplantae</taxon>
        <taxon>Streptophyta</taxon>
        <taxon>Embryophyta</taxon>
        <taxon>Tracheophyta</taxon>
        <taxon>Spermatophyta</taxon>
        <taxon>Magnoliopsida</taxon>
        <taxon>Liliopsida</taxon>
        <taxon>Poales</taxon>
        <taxon>Poaceae</taxon>
        <taxon>PACMAD clade</taxon>
        <taxon>Panicoideae</taxon>
        <taxon>Panicodae</taxon>
        <taxon>Paniceae</taxon>
        <taxon>Dichantheliinae</taxon>
        <taxon>Dichanthelium</taxon>
    </lineage>
</organism>
<accession>A0A1E5W4F5</accession>
<dbReference type="AlphaFoldDB" id="A0A1E5W4F5"/>
<name>A0A1E5W4F5_9POAL</name>
<proteinExistence type="predicted"/>